<dbReference type="Gene3D" id="3.40.50.970">
    <property type="match status" value="1"/>
</dbReference>
<dbReference type="OrthoDB" id="8732661at2"/>
<name>A0A1M4SXU5_9CLOT</name>
<dbReference type="AlphaFoldDB" id="A0A1M4SXU5"/>
<evidence type="ECO:0000313" key="5">
    <source>
        <dbReference type="EMBL" id="SHE37034.1"/>
    </source>
</evidence>
<dbReference type="PANTHER" id="PTHR47514">
    <property type="entry name" value="TRANSKETOLASE N-TERMINAL SECTION-RELATED"/>
    <property type="match status" value="1"/>
</dbReference>
<comment type="similarity">
    <text evidence="2">Belongs to the transketolase family.</text>
</comment>
<dbReference type="EMBL" id="FQVI01000001">
    <property type="protein sequence ID" value="SHE37034.1"/>
    <property type="molecule type" value="Genomic_DNA"/>
</dbReference>
<evidence type="ECO:0000313" key="6">
    <source>
        <dbReference type="Proteomes" id="UP000184245"/>
    </source>
</evidence>
<evidence type="ECO:0000256" key="3">
    <source>
        <dbReference type="ARBA" id="ARBA00023052"/>
    </source>
</evidence>
<sequence>MGDTDEVKRLQEFALRIRMGIVEEIQARGFGHLGGSLSIADALAVLYGEEMRVQPDNPQWEERDMLVCSKGHAGPAVYAALALKGFFPYDWLVSLNQPGTRLPSHCDAQKTPGVDMTTGSLGQGASLAAGLALGKLLKRTPGRVFLILGDGELNEGQVWETFQFASAKALSSLVVLIDKNNKQLDGYTRDVLDTGSILDKMRAFGFESEEIHGNSVEELRRALSRTRDRKGMPSAIVLHTVKGKGIREAEETMANHSMNVSYEKCQEWLLLLQHELEMLRREV</sequence>
<dbReference type="RefSeq" id="WP_072848497.1">
    <property type="nucleotide sequence ID" value="NZ_FQVI01000001.1"/>
</dbReference>
<dbReference type="InterPro" id="IPR005474">
    <property type="entry name" value="Transketolase_N"/>
</dbReference>
<keyword evidence="6" id="KW-1185">Reference proteome</keyword>
<proteinExistence type="inferred from homology"/>
<evidence type="ECO:0000259" key="4">
    <source>
        <dbReference type="Pfam" id="PF00456"/>
    </source>
</evidence>
<accession>A0A1M4SXU5</accession>
<dbReference type="CDD" id="cd02012">
    <property type="entry name" value="TPP_TK"/>
    <property type="match status" value="1"/>
</dbReference>
<dbReference type="PANTHER" id="PTHR47514:SF1">
    <property type="entry name" value="TRANSKETOLASE N-TERMINAL SECTION-RELATED"/>
    <property type="match status" value="1"/>
</dbReference>
<dbReference type="SUPFAM" id="SSF52518">
    <property type="entry name" value="Thiamin diphosphate-binding fold (THDP-binding)"/>
    <property type="match status" value="1"/>
</dbReference>
<protein>
    <submittedName>
        <fullName evidence="5">Transketolase</fullName>
    </submittedName>
</protein>
<evidence type="ECO:0000256" key="2">
    <source>
        <dbReference type="ARBA" id="ARBA00007131"/>
    </source>
</evidence>
<gene>
    <name evidence="5" type="ORF">SAMN02745158_00319</name>
</gene>
<comment type="cofactor">
    <cofactor evidence="1">
        <name>thiamine diphosphate</name>
        <dbReference type="ChEBI" id="CHEBI:58937"/>
    </cofactor>
</comment>
<dbReference type="InterPro" id="IPR029061">
    <property type="entry name" value="THDP-binding"/>
</dbReference>
<reference evidence="5 6" key="1">
    <citation type="submission" date="2016-11" db="EMBL/GenBank/DDBJ databases">
        <authorList>
            <person name="Jaros S."/>
            <person name="Januszkiewicz K."/>
            <person name="Wedrychowicz H."/>
        </authorList>
    </citation>
    <scope>NUCLEOTIDE SEQUENCE [LARGE SCALE GENOMIC DNA]</scope>
    <source>
        <strain evidence="5 6">DSM 17459</strain>
    </source>
</reference>
<keyword evidence="3" id="KW-0786">Thiamine pyrophosphate</keyword>
<dbReference type="Pfam" id="PF00456">
    <property type="entry name" value="Transketolase_N"/>
    <property type="match status" value="1"/>
</dbReference>
<evidence type="ECO:0000256" key="1">
    <source>
        <dbReference type="ARBA" id="ARBA00001964"/>
    </source>
</evidence>
<dbReference type="STRING" id="1122155.SAMN02745158_00319"/>
<feature type="domain" description="Transketolase N-terminal" evidence="4">
    <location>
        <begin position="14"/>
        <end position="259"/>
    </location>
</feature>
<organism evidence="5 6">
    <name type="scientific">Lactonifactor longoviformis DSM 17459</name>
    <dbReference type="NCBI Taxonomy" id="1122155"/>
    <lineage>
        <taxon>Bacteria</taxon>
        <taxon>Bacillati</taxon>
        <taxon>Bacillota</taxon>
        <taxon>Clostridia</taxon>
        <taxon>Eubacteriales</taxon>
        <taxon>Clostridiaceae</taxon>
        <taxon>Lactonifactor</taxon>
    </lineage>
</organism>
<dbReference type="Proteomes" id="UP000184245">
    <property type="component" value="Unassembled WGS sequence"/>
</dbReference>